<dbReference type="OMA" id="NCYLAEM"/>
<protein>
    <submittedName>
        <fullName evidence="3">Uncharacterized protein</fullName>
    </submittedName>
</protein>
<dbReference type="PANTHER" id="PTHR42721">
    <property type="entry name" value="SUGAR HYDROLASE-RELATED"/>
    <property type="match status" value="1"/>
</dbReference>
<dbReference type="GO" id="GO:0009044">
    <property type="term" value="F:xylan 1,4-beta-xylosidase activity"/>
    <property type="evidence" value="ECO:0007669"/>
    <property type="project" value="InterPro"/>
</dbReference>
<dbReference type="GO" id="GO:0031222">
    <property type="term" value="P:arabinan catabolic process"/>
    <property type="evidence" value="ECO:0007669"/>
    <property type="project" value="TreeGrafter"/>
</dbReference>
<evidence type="ECO:0000313" key="3">
    <source>
        <dbReference type="EMBL" id="KAF8392691.1"/>
    </source>
</evidence>
<dbReference type="OrthoDB" id="47059at2759"/>
<evidence type="ECO:0000256" key="1">
    <source>
        <dbReference type="ARBA" id="ARBA00022801"/>
    </source>
</evidence>
<dbReference type="Proteomes" id="UP000655225">
    <property type="component" value="Unassembled WGS sequence"/>
</dbReference>
<dbReference type="EMBL" id="JABCRI010000016">
    <property type="protein sequence ID" value="KAF8392691.1"/>
    <property type="molecule type" value="Genomic_DNA"/>
</dbReference>
<dbReference type="InterPro" id="IPR036962">
    <property type="entry name" value="Glyco_hydro_3_N_sf"/>
</dbReference>
<name>A0A834YVZ2_TETSI</name>
<comment type="caution">
    <text evidence="3">The sequence shown here is derived from an EMBL/GenBank/DDBJ whole genome shotgun (WGS) entry which is preliminary data.</text>
</comment>
<organism evidence="3 4">
    <name type="scientific">Tetracentron sinense</name>
    <name type="common">Spur-leaf</name>
    <dbReference type="NCBI Taxonomy" id="13715"/>
    <lineage>
        <taxon>Eukaryota</taxon>
        <taxon>Viridiplantae</taxon>
        <taxon>Streptophyta</taxon>
        <taxon>Embryophyta</taxon>
        <taxon>Tracheophyta</taxon>
        <taxon>Spermatophyta</taxon>
        <taxon>Magnoliopsida</taxon>
        <taxon>Trochodendrales</taxon>
        <taxon>Trochodendraceae</taxon>
        <taxon>Tetracentron</taxon>
    </lineage>
</organism>
<dbReference type="AlphaFoldDB" id="A0A834YVZ2"/>
<keyword evidence="2" id="KW-0732">Signal</keyword>
<evidence type="ECO:0000313" key="4">
    <source>
        <dbReference type="Proteomes" id="UP000655225"/>
    </source>
</evidence>
<sequence length="174" mass="19011">MTNISFLSLFLAFLFVSTAARDVPFDVSPSPSLSFAPKIKSNFTYVCDPSRFDDLGLNITTFSYCDGSLPFTVRTKDLIDQMTLFEKVQQIGDLAYGVPRIGLPKYGWWSKALHGVSDVGPGTRFDELIPGATSFPTVILTTASINESLWKTIGQVVSTEAGAMYNLGRAGLTY</sequence>
<keyword evidence="4" id="KW-1185">Reference proteome</keyword>
<keyword evidence="1" id="KW-0378">Hydrolase</keyword>
<proteinExistence type="predicted"/>
<dbReference type="GO" id="GO:0045493">
    <property type="term" value="P:xylan catabolic process"/>
    <property type="evidence" value="ECO:0007669"/>
    <property type="project" value="InterPro"/>
</dbReference>
<feature type="signal peptide" evidence="2">
    <location>
        <begin position="1"/>
        <end position="20"/>
    </location>
</feature>
<evidence type="ECO:0000256" key="2">
    <source>
        <dbReference type="SAM" id="SignalP"/>
    </source>
</evidence>
<dbReference type="SUPFAM" id="SSF51445">
    <property type="entry name" value="(Trans)glycosidases"/>
    <property type="match status" value="1"/>
</dbReference>
<dbReference type="PANTHER" id="PTHR42721:SF11">
    <property type="entry name" value="BETA-D-XYLOSIDASE 5-RELATED"/>
    <property type="match status" value="1"/>
</dbReference>
<dbReference type="InterPro" id="IPR017853">
    <property type="entry name" value="GH"/>
</dbReference>
<dbReference type="InterPro" id="IPR044993">
    <property type="entry name" value="BXL"/>
</dbReference>
<gene>
    <name evidence="3" type="ORF">HHK36_023040</name>
</gene>
<feature type="chain" id="PRO_5032394015" evidence="2">
    <location>
        <begin position="21"/>
        <end position="174"/>
    </location>
</feature>
<reference evidence="3 4" key="1">
    <citation type="submission" date="2020-04" db="EMBL/GenBank/DDBJ databases">
        <title>Plant Genome Project.</title>
        <authorList>
            <person name="Zhang R.-G."/>
        </authorList>
    </citation>
    <scope>NUCLEOTIDE SEQUENCE [LARGE SCALE GENOMIC DNA]</scope>
    <source>
        <strain evidence="3">YNK0</strain>
        <tissue evidence="3">Leaf</tissue>
    </source>
</reference>
<dbReference type="Gene3D" id="3.20.20.300">
    <property type="entry name" value="Glycoside hydrolase, family 3, N-terminal domain"/>
    <property type="match status" value="1"/>
</dbReference>
<dbReference type="GO" id="GO:0046556">
    <property type="term" value="F:alpha-L-arabinofuranosidase activity"/>
    <property type="evidence" value="ECO:0007669"/>
    <property type="project" value="TreeGrafter"/>
</dbReference>
<accession>A0A834YVZ2</accession>